<gene>
    <name evidence="1" type="ORF">PQBR57_0193</name>
</gene>
<dbReference type="EMBL" id="LN713926">
    <property type="protein sequence ID" value="CEK42146.1"/>
    <property type="molecule type" value="Genomic_DNA"/>
</dbReference>
<dbReference type="AlphaFoldDB" id="A0A0G4E4I4"/>
<reference evidence="1" key="2">
    <citation type="submission" date="2015-06" db="EMBL/GenBank/DDBJ databases">
        <title>Environmentally co-occuring mercury resistance plasmids are genetically and phenotypically diverse and confer variable context-dependent fitness effects.</title>
        <authorList>
            <person name="Hall J.P.J."/>
            <person name="Harrison E."/>
            <person name="Lilley A.K."/>
            <person name="Paterson S."/>
            <person name="Spiers A.J."/>
            <person name="Brockhurst M.A."/>
        </authorList>
    </citation>
    <scope>NUCLEOTIDE SEQUENCE [LARGE SCALE GENOMIC DNA]</scope>
    <source>
        <strain evidence="1">SBW25</strain>
        <plasmid evidence="1">pQBR57</plasmid>
    </source>
</reference>
<keyword evidence="1" id="KW-0614">Plasmid</keyword>
<reference evidence="1" key="1">
    <citation type="submission" date="2014-12" db="EMBL/GenBank/DDBJ databases">
        <authorList>
            <person name="Hall J."/>
        </authorList>
    </citation>
    <scope>NUCLEOTIDE SEQUENCE [LARGE SCALE GENOMIC DNA]</scope>
    <source>
        <strain evidence="1">SBW25</strain>
        <plasmid evidence="1">pQBR57</plasmid>
    </source>
</reference>
<organism evidence="1">
    <name type="scientific">Pseudomonas fluorescens (strain SBW25)</name>
    <dbReference type="NCBI Taxonomy" id="216595"/>
    <lineage>
        <taxon>Bacteria</taxon>
        <taxon>Pseudomonadati</taxon>
        <taxon>Pseudomonadota</taxon>
        <taxon>Gammaproteobacteria</taxon>
        <taxon>Pseudomonadales</taxon>
        <taxon>Pseudomonadaceae</taxon>
        <taxon>Pseudomonas</taxon>
    </lineage>
</organism>
<geneLocation type="plasmid" evidence="1">
    <name>pQBR57</name>
</geneLocation>
<accession>A0A0G4E4I4</accession>
<protein>
    <submittedName>
        <fullName evidence="1">Uncharacterized protein</fullName>
    </submittedName>
</protein>
<sequence>MPAIPTQTSPFHTSMPQRWNSSKHLANWLQCFRSYFPRKAHLAEKVAARLSGFDDIGQLLKSIPQSSKPDASVERKDQFYAQRRMVRFTEDRLILTKEFRILPDAADLFLTSCPVGCGRCVLESNRIGLDPALSYYPDDQEPSSRIREVIEQQYQEALGQLISQVDYTQRLGDYLPPKMVMSLFHFLRWDVVLDAEGSGELDPATPAVRVGLANDPELGRVEIFSMRLTSLPNWFRDEVFWTVLRELKTTRNLRNRPVVVLNNRPMQLIRDGHIYTSIGWMITDSMVMPLMVSHHGHSVGSLLVELVTFNPETSTAVADDGNVALSVIWTLLRETTAKELPPRPRFRSMPDHWMIPVSL</sequence>
<name>A0A0G4E4I4_PSEFS</name>
<proteinExistence type="predicted"/>
<evidence type="ECO:0000313" key="1">
    <source>
        <dbReference type="EMBL" id="CEK42146.1"/>
    </source>
</evidence>